<evidence type="ECO:0000313" key="3">
    <source>
        <dbReference type="Proteomes" id="UP001153269"/>
    </source>
</evidence>
<keyword evidence="3" id="KW-1185">Reference proteome</keyword>
<reference evidence="2" key="1">
    <citation type="submission" date="2020-03" db="EMBL/GenBank/DDBJ databases">
        <authorList>
            <person name="Weist P."/>
        </authorList>
    </citation>
    <scope>NUCLEOTIDE SEQUENCE</scope>
</reference>
<sequence>MADDQQQPGQKPASGLGSLPALVPGLQGPEANALQFKIKNSICKSVQSKVDSILQDVEKFTDIEKLYLYLKLPSGPSSGNDKRLSLG</sequence>
<name>A0A9N7Z994_PLEPL</name>
<dbReference type="AlphaFoldDB" id="A0A9N7Z994"/>
<accession>A0A9N7Z994</accession>
<dbReference type="Proteomes" id="UP001153269">
    <property type="component" value="Unassembled WGS sequence"/>
</dbReference>
<organism evidence="2 3">
    <name type="scientific">Pleuronectes platessa</name>
    <name type="common">European plaice</name>
    <dbReference type="NCBI Taxonomy" id="8262"/>
    <lineage>
        <taxon>Eukaryota</taxon>
        <taxon>Metazoa</taxon>
        <taxon>Chordata</taxon>
        <taxon>Craniata</taxon>
        <taxon>Vertebrata</taxon>
        <taxon>Euteleostomi</taxon>
        <taxon>Actinopterygii</taxon>
        <taxon>Neopterygii</taxon>
        <taxon>Teleostei</taxon>
        <taxon>Neoteleostei</taxon>
        <taxon>Acanthomorphata</taxon>
        <taxon>Carangaria</taxon>
        <taxon>Pleuronectiformes</taxon>
        <taxon>Pleuronectoidei</taxon>
        <taxon>Pleuronectidae</taxon>
        <taxon>Pleuronectes</taxon>
    </lineage>
</organism>
<dbReference type="Pfam" id="PF18326">
    <property type="entry name" value="RFX5_N"/>
    <property type="match status" value="1"/>
</dbReference>
<protein>
    <submittedName>
        <fullName evidence="2">Uncharacterized protein</fullName>
    </submittedName>
</protein>
<gene>
    <name evidence="2" type="ORF">PLEPLA_LOCUS42298</name>
</gene>
<dbReference type="EMBL" id="CADEAL010004216">
    <property type="protein sequence ID" value="CAB1454532.1"/>
    <property type="molecule type" value="Genomic_DNA"/>
</dbReference>
<proteinExistence type="predicted"/>
<evidence type="ECO:0000256" key="1">
    <source>
        <dbReference type="SAM" id="MobiDB-lite"/>
    </source>
</evidence>
<feature type="region of interest" description="Disordered" evidence="1">
    <location>
        <begin position="1"/>
        <end position="22"/>
    </location>
</feature>
<evidence type="ECO:0000313" key="2">
    <source>
        <dbReference type="EMBL" id="CAB1454532.1"/>
    </source>
</evidence>
<dbReference type="Gene3D" id="6.10.140.1290">
    <property type="match status" value="1"/>
</dbReference>
<comment type="caution">
    <text evidence="2">The sequence shown here is derived from an EMBL/GenBank/DDBJ whole genome shotgun (WGS) entry which is preliminary data.</text>
</comment>